<sequence>MRFNTEKPYNKLPEILPNEKYWHLLSIYEQANKANRALAELKGRLSAIPNPKIFINTLSLQEARNSSSIENIFTTNDKLFRAFTADSKADPHTKEVLRYGKALTDAFDIIKQNRKFSIKLIEKIYRNIKDKEDGIRDSLVYIGNGHKKTYTPPCCRNIIVKKLNNWISVANSKSDKIDPLIKMAILHYQFEAIHPFEDGNGRAGRVVNVLLLFAYGLLDDPVLYLSKYINEHKSEYYRLLLEVTKSENWEKWLLYMLRAVEETSKYTLKKVLNIMELFEETKEKMQKDAHEIYRFELLEILFSQVYCKYSILIESGIVSSRNTASKYLNKLEEIGILEREKIGKEFVFKNIALYELLKDG</sequence>
<feature type="binding site" evidence="1">
    <location>
        <position position="236"/>
    </location>
    <ligand>
        <name>ATP</name>
        <dbReference type="ChEBI" id="CHEBI:30616"/>
    </ligand>
</feature>
<accession>A0A660SEZ9</accession>
<evidence type="ECO:0000313" key="5">
    <source>
        <dbReference type="EMBL" id="RKX69375.1"/>
    </source>
</evidence>
<dbReference type="InterPro" id="IPR048770">
    <property type="entry name" value="SoFic-like_C"/>
</dbReference>
<dbReference type="PIRSF" id="PIRSF038925">
    <property type="entry name" value="AMP-prot_trans"/>
    <property type="match status" value="1"/>
</dbReference>
<dbReference type="Pfam" id="PF21248">
    <property type="entry name" value="SoFic-like_C"/>
    <property type="match status" value="1"/>
</dbReference>
<name>A0A660SEZ9_UNCT6</name>
<dbReference type="Pfam" id="PF02661">
    <property type="entry name" value="Fic"/>
    <property type="match status" value="1"/>
</dbReference>
<feature type="binding site" evidence="1">
    <location>
        <begin position="199"/>
        <end position="205"/>
    </location>
    <ligand>
        <name>ATP</name>
        <dbReference type="ChEBI" id="CHEBI:30616"/>
    </ligand>
</feature>
<protein>
    <submittedName>
        <fullName evidence="5">Fic family protein</fullName>
    </submittedName>
</protein>
<dbReference type="PANTHER" id="PTHR13504">
    <property type="entry name" value="FIDO DOMAIN-CONTAINING PROTEIN DDB_G0283145"/>
    <property type="match status" value="1"/>
</dbReference>
<gene>
    <name evidence="5" type="ORF">DRP43_04470</name>
</gene>
<dbReference type="Pfam" id="PF13784">
    <property type="entry name" value="Fic_N"/>
    <property type="match status" value="1"/>
</dbReference>
<dbReference type="InterPro" id="IPR036597">
    <property type="entry name" value="Fido-like_dom_sf"/>
</dbReference>
<comment type="caution">
    <text evidence="5">The sequence shown here is derived from an EMBL/GenBank/DDBJ whole genome shotgun (WGS) entry which is preliminary data.</text>
</comment>
<dbReference type="AlphaFoldDB" id="A0A660SEZ9"/>
<dbReference type="InterPro" id="IPR025758">
    <property type="entry name" value="Fic/DOC_N"/>
</dbReference>
<dbReference type="Gene3D" id="1.10.3290.10">
    <property type="entry name" value="Fido-like domain"/>
    <property type="match status" value="1"/>
</dbReference>
<dbReference type="SUPFAM" id="SSF140931">
    <property type="entry name" value="Fic-like"/>
    <property type="match status" value="1"/>
</dbReference>
<dbReference type="InterPro" id="IPR040198">
    <property type="entry name" value="Fido_containing"/>
</dbReference>
<feature type="active site" evidence="2">
    <location>
        <position position="194"/>
    </location>
</feature>
<dbReference type="EMBL" id="QNBD01000197">
    <property type="protein sequence ID" value="RKX69375.1"/>
    <property type="molecule type" value="Genomic_DNA"/>
</dbReference>
<keyword evidence="1" id="KW-0547">Nucleotide-binding</keyword>
<reference evidence="5 6" key="1">
    <citation type="submission" date="2018-06" db="EMBL/GenBank/DDBJ databases">
        <title>Extensive metabolic versatility and redundancy in microbially diverse, dynamic hydrothermal sediments.</title>
        <authorList>
            <person name="Dombrowski N."/>
            <person name="Teske A."/>
            <person name="Baker B.J."/>
        </authorList>
    </citation>
    <scope>NUCLEOTIDE SEQUENCE [LARGE SCALE GENOMIC DNA]</scope>
    <source>
        <strain evidence="5">B10_G13</strain>
    </source>
</reference>
<dbReference type="GO" id="GO:0005524">
    <property type="term" value="F:ATP binding"/>
    <property type="evidence" value="ECO:0007669"/>
    <property type="project" value="UniProtKB-KW"/>
</dbReference>
<dbReference type="PANTHER" id="PTHR13504:SF35">
    <property type="entry name" value="PROTEIN ADENYLYLTRANSFERASE SOFIC"/>
    <property type="match status" value="1"/>
</dbReference>
<dbReference type="InterPro" id="IPR026287">
    <property type="entry name" value="SoFic-like"/>
</dbReference>
<dbReference type="InterPro" id="IPR003812">
    <property type="entry name" value="Fido"/>
</dbReference>
<keyword evidence="1" id="KW-0067">ATP-binding</keyword>
<feature type="domain" description="Fido" evidence="4">
    <location>
        <begin position="116"/>
        <end position="258"/>
    </location>
</feature>
<evidence type="ECO:0000256" key="3">
    <source>
        <dbReference type="PIRSR" id="PIRSR640198-2"/>
    </source>
</evidence>
<dbReference type="Proteomes" id="UP000271125">
    <property type="component" value="Unassembled WGS sequence"/>
</dbReference>
<dbReference type="PROSITE" id="PS51459">
    <property type="entry name" value="FIDO"/>
    <property type="match status" value="1"/>
</dbReference>
<organism evidence="5 6">
    <name type="scientific">candidate division TA06 bacterium</name>
    <dbReference type="NCBI Taxonomy" id="2250710"/>
    <lineage>
        <taxon>Bacteria</taxon>
        <taxon>Bacteria division TA06</taxon>
    </lineage>
</organism>
<feature type="binding site" evidence="3">
    <location>
        <begin position="236"/>
        <end position="237"/>
    </location>
    <ligand>
        <name>ATP</name>
        <dbReference type="ChEBI" id="CHEBI:30616"/>
    </ligand>
</feature>
<evidence type="ECO:0000313" key="6">
    <source>
        <dbReference type="Proteomes" id="UP000271125"/>
    </source>
</evidence>
<evidence type="ECO:0000259" key="4">
    <source>
        <dbReference type="PROSITE" id="PS51459"/>
    </source>
</evidence>
<feature type="binding site" evidence="1">
    <location>
        <position position="70"/>
    </location>
    <ligand>
        <name>ATP</name>
        <dbReference type="ChEBI" id="CHEBI:30616"/>
    </ligand>
</feature>
<evidence type="ECO:0000256" key="1">
    <source>
        <dbReference type="PIRSR" id="PIRSR038925-1"/>
    </source>
</evidence>
<proteinExistence type="predicted"/>
<feature type="binding site" evidence="3">
    <location>
        <begin position="198"/>
        <end position="205"/>
    </location>
    <ligand>
        <name>ATP</name>
        <dbReference type="ChEBI" id="CHEBI:30616"/>
    </ligand>
</feature>
<evidence type="ECO:0000256" key="2">
    <source>
        <dbReference type="PIRSR" id="PIRSR640198-1"/>
    </source>
</evidence>
<feature type="binding site" evidence="1">
    <location>
        <position position="194"/>
    </location>
    <ligand>
        <name>ATP</name>
        <dbReference type="ChEBI" id="CHEBI:30616"/>
    </ligand>
</feature>